<sequence length="39" mass="4253">MPSLLYHMPSSFPCTCVSNPLQSLILGAMPLNYLTVEIA</sequence>
<proteinExistence type="predicted"/>
<organism evidence="1">
    <name type="scientific">Rhizophora mucronata</name>
    <name type="common">Asiatic mangrove</name>
    <dbReference type="NCBI Taxonomy" id="61149"/>
    <lineage>
        <taxon>Eukaryota</taxon>
        <taxon>Viridiplantae</taxon>
        <taxon>Streptophyta</taxon>
        <taxon>Embryophyta</taxon>
        <taxon>Tracheophyta</taxon>
        <taxon>Spermatophyta</taxon>
        <taxon>Magnoliopsida</taxon>
        <taxon>eudicotyledons</taxon>
        <taxon>Gunneridae</taxon>
        <taxon>Pentapetalae</taxon>
        <taxon>rosids</taxon>
        <taxon>fabids</taxon>
        <taxon>Malpighiales</taxon>
        <taxon>Rhizophoraceae</taxon>
        <taxon>Rhizophora</taxon>
    </lineage>
</organism>
<protein>
    <submittedName>
        <fullName evidence="1">Uncharacterized protein</fullName>
    </submittedName>
</protein>
<accession>A0A2P2Q952</accession>
<dbReference type="AlphaFoldDB" id="A0A2P2Q952"/>
<name>A0A2P2Q952_RHIMU</name>
<evidence type="ECO:0000313" key="1">
    <source>
        <dbReference type="EMBL" id="MBX63487.1"/>
    </source>
</evidence>
<dbReference type="EMBL" id="GGEC01083003">
    <property type="protein sequence ID" value="MBX63487.1"/>
    <property type="molecule type" value="Transcribed_RNA"/>
</dbReference>
<reference evidence="1" key="1">
    <citation type="submission" date="2018-02" db="EMBL/GenBank/DDBJ databases">
        <title>Rhizophora mucronata_Transcriptome.</title>
        <authorList>
            <person name="Meera S.P."/>
            <person name="Sreeshan A."/>
            <person name="Augustine A."/>
        </authorList>
    </citation>
    <scope>NUCLEOTIDE SEQUENCE</scope>
    <source>
        <tissue evidence="1">Leaf</tissue>
    </source>
</reference>